<sequence length="110" mass="12161">MTFGACLQLLRWESLSLKSTHSRMSHFPFKWCPILHITRGTFGHICTISLPIASTPGSWPGVKATLLKRSQESSFAKSLSMYRLTMPIVLAAPTLRVVVRTILPGAPNPI</sequence>
<reference evidence="1" key="1">
    <citation type="journal article" date="2013" name="J. Plant Res.">
        <title>Effect of fungi and light on seed germination of three Opuntia species from semiarid lands of central Mexico.</title>
        <authorList>
            <person name="Delgado-Sanchez P."/>
            <person name="Jimenez-Bremont J.F."/>
            <person name="Guerrero-Gonzalez Mde L."/>
            <person name="Flores J."/>
        </authorList>
    </citation>
    <scope>NUCLEOTIDE SEQUENCE</scope>
    <source>
        <tissue evidence="1">Cladode</tissue>
    </source>
</reference>
<name>A0A7C9ADU9_OPUST</name>
<reference evidence="1" key="2">
    <citation type="submission" date="2020-07" db="EMBL/GenBank/DDBJ databases">
        <authorList>
            <person name="Vera ALvarez R."/>
            <person name="Arias-Moreno D.M."/>
            <person name="Jimenez-Jacinto V."/>
            <person name="Jimenez-Bremont J.F."/>
            <person name="Swaminathan K."/>
            <person name="Moose S.P."/>
            <person name="Guerrero-Gonzalez M.L."/>
            <person name="Marino-Ramirez L."/>
            <person name="Landsman D."/>
            <person name="Rodriguez-Kessler M."/>
            <person name="Delgado-Sanchez P."/>
        </authorList>
    </citation>
    <scope>NUCLEOTIDE SEQUENCE</scope>
    <source>
        <tissue evidence="1">Cladode</tissue>
    </source>
</reference>
<dbReference type="AlphaFoldDB" id="A0A7C9ADU9"/>
<organism evidence="1">
    <name type="scientific">Opuntia streptacantha</name>
    <name type="common">Prickly pear cactus</name>
    <name type="synonym">Opuntia cardona</name>
    <dbReference type="NCBI Taxonomy" id="393608"/>
    <lineage>
        <taxon>Eukaryota</taxon>
        <taxon>Viridiplantae</taxon>
        <taxon>Streptophyta</taxon>
        <taxon>Embryophyta</taxon>
        <taxon>Tracheophyta</taxon>
        <taxon>Spermatophyta</taxon>
        <taxon>Magnoliopsida</taxon>
        <taxon>eudicotyledons</taxon>
        <taxon>Gunneridae</taxon>
        <taxon>Pentapetalae</taxon>
        <taxon>Caryophyllales</taxon>
        <taxon>Cactineae</taxon>
        <taxon>Cactaceae</taxon>
        <taxon>Opuntioideae</taxon>
        <taxon>Opuntia</taxon>
    </lineage>
</organism>
<evidence type="ECO:0000313" key="1">
    <source>
        <dbReference type="EMBL" id="MBA4666058.1"/>
    </source>
</evidence>
<proteinExistence type="predicted"/>
<dbReference type="EMBL" id="GISG01230384">
    <property type="protein sequence ID" value="MBA4666058.1"/>
    <property type="molecule type" value="Transcribed_RNA"/>
</dbReference>
<protein>
    <submittedName>
        <fullName evidence="1">Uncharacterized protein</fullName>
    </submittedName>
</protein>
<accession>A0A7C9ADU9</accession>